<dbReference type="InterPro" id="IPR011604">
    <property type="entry name" value="PDDEXK-like_dom_sf"/>
</dbReference>
<sequence>MLIEIIKKAAPELLGNPDQKHNLMLEVARLVSDKKDMRRPKRRIGPSTLDGCPRRMYYEWQGYTWDKEPQQDPSALLMLQIRLLVHSYYQVLVQRALQQHGYLAVTEQAFNKEPFAGHIDLVFWKDDPAHKVIIEIKTTKGARFEKIKSPTAAMKKQLATYMWASNTPQGIVLLVDMETGDKKEWEATPWYDWARGEVEQKVSGLMLAEAMNIPMAPRRSRYNCSVCPFTERCQGVK</sequence>
<dbReference type="Gene3D" id="3.90.320.10">
    <property type="match status" value="1"/>
</dbReference>
<gene>
    <name evidence="2" type="ORF">UY48_C0005G0050</name>
</gene>
<evidence type="ECO:0000313" key="2">
    <source>
        <dbReference type="EMBL" id="KKW13094.1"/>
    </source>
</evidence>
<proteinExistence type="predicted"/>
<protein>
    <recommendedName>
        <fullName evidence="1">PD-(D/E)XK endonuclease-like domain-containing protein</fullName>
    </recommendedName>
</protein>
<dbReference type="Proteomes" id="UP000034588">
    <property type="component" value="Unassembled WGS sequence"/>
</dbReference>
<feature type="domain" description="PD-(D/E)XK endonuclease-like" evidence="1">
    <location>
        <begin position="63"/>
        <end position="234"/>
    </location>
</feature>
<accession>A0A0G1Z2U3</accession>
<dbReference type="AlphaFoldDB" id="A0A0G1Z2U3"/>
<dbReference type="Pfam" id="PF12705">
    <property type="entry name" value="PDDEXK_1"/>
    <property type="match status" value="1"/>
</dbReference>
<organism evidence="2 3">
    <name type="scientific">Candidatus Gottesmanbacteria bacterium GW2011_GWB1_49_7</name>
    <dbReference type="NCBI Taxonomy" id="1618448"/>
    <lineage>
        <taxon>Bacteria</taxon>
        <taxon>Candidatus Gottesmaniibacteriota</taxon>
    </lineage>
</organism>
<name>A0A0G1Z2U3_9BACT</name>
<dbReference type="InterPro" id="IPR038726">
    <property type="entry name" value="PDDEXK_AddAB-type"/>
</dbReference>
<evidence type="ECO:0000259" key="1">
    <source>
        <dbReference type="Pfam" id="PF12705"/>
    </source>
</evidence>
<dbReference type="EMBL" id="LCQD01000005">
    <property type="protein sequence ID" value="KKW13094.1"/>
    <property type="molecule type" value="Genomic_DNA"/>
</dbReference>
<comment type="caution">
    <text evidence="2">The sequence shown here is derived from an EMBL/GenBank/DDBJ whole genome shotgun (WGS) entry which is preliminary data.</text>
</comment>
<evidence type="ECO:0000313" key="3">
    <source>
        <dbReference type="Proteomes" id="UP000034588"/>
    </source>
</evidence>
<reference evidence="2 3" key="1">
    <citation type="journal article" date="2015" name="Nature">
        <title>rRNA introns, odd ribosomes, and small enigmatic genomes across a large radiation of phyla.</title>
        <authorList>
            <person name="Brown C.T."/>
            <person name="Hug L.A."/>
            <person name="Thomas B.C."/>
            <person name="Sharon I."/>
            <person name="Castelle C.J."/>
            <person name="Singh A."/>
            <person name="Wilkins M.J."/>
            <person name="Williams K.H."/>
            <person name="Banfield J.F."/>
        </authorList>
    </citation>
    <scope>NUCLEOTIDE SEQUENCE [LARGE SCALE GENOMIC DNA]</scope>
</reference>